<comment type="caution">
    <text evidence="5">The sequence shown here is derived from an EMBL/GenBank/DDBJ whole genome shotgun (WGS) entry which is preliminary data.</text>
</comment>
<dbReference type="PROSITE" id="PS51257">
    <property type="entry name" value="PROKAR_LIPOPROTEIN"/>
    <property type="match status" value="1"/>
</dbReference>
<feature type="signal peptide" evidence="4">
    <location>
        <begin position="1"/>
        <end position="22"/>
    </location>
</feature>
<keyword evidence="3 4" id="KW-0732">Signal</keyword>
<keyword evidence="2" id="KW-0813">Transport</keyword>
<evidence type="ECO:0000313" key="6">
    <source>
        <dbReference type="Proteomes" id="UP000442469"/>
    </source>
</evidence>
<dbReference type="Proteomes" id="UP000442469">
    <property type="component" value="Unassembled WGS sequence"/>
</dbReference>
<evidence type="ECO:0000256" key="4">
    <source>
        <dbReference type="SAM" id="SignalP"/>
    </source>
</evidence>
<comment type="similarity">
    <text evidence="1">Belongs to the bacterial solute-binding protein 1 family.</text>
</comment>
<feature type="chain" id="PRO_5039137376" evidence="4">
    <location>
        <begin position="23"/>
        <end position="438"/>
    </location>
</feature>
<protein>
    <submittedName>
        <fullName evidence="5">Extracellular solute-binding protein</fullName>
    </submittedName>
</protein>
<dbReference type="PANTHER" id="PTHR30061">
    <property type="entry name" value="MALTOSE-BINDING PERIPLASMIC PROTEIN"/>
    <property type="match status" value="1"/>
</dbReference>
<dbReference type="RefSeq" id="WP_155619668.1">
    <property type="nucleotide sequence ID" value="NZ_BOSD01000024.1"/>
</dbReference>
<evidence type="ECO:0000256" key="3">
    <source>
        <dbReference type="ARBA" id="ARBA00022729"/>
    </source>
</evidence>
<evidence type="ECO:0000256" key="2">
    <source>
        <dbReference type="ARBA" id="ARBA00022448"/>
    </source>
</evidence>
<dbReference type="Gene3D" id="3.40.190.10">
    <property type="entry name" value="Periplasmic binding protein-like II"/>
    <property type="match status" value="2"/>
</dbReference>
<dbReference type="EMBL" id="WNZZ01000004">
    <property type="protein sequence ID" value="MUG22192.1"/>
    <property type="molecule type" value="Genomic_DNA"/>
</dbReference>
<evidence type="ECO:0000256" key="1">
    <source>
        <dbReference type="ARBA" id="ARBA00008520"/>
    </source>
</evidence>
<organism evidence="5 6">
    <name type="scientific">Paenibacillus macerans</name>
    <name type="common">Bacillus macerans</name>
    <dbReference type="NCBI Taxonomy" id="44252"/>
    <lineage>
        <taxon>Bacteria</taxon>
        <taxon>Bacillati</taxon>
        <taxon>Bacillota</taxon>
        <taxon>Bacilli</taxon>
        <taxon>Bacillales</taxon>
        <taxon>Paenibacillaceae</taxon>
        <taxon>Paenibacillus</taxon>
    </lineage>
</organism>
<dbReference type="GO" id="GO:0015768">
    <property type="term" value="P:maltose transport"/>
    <property type="evidence" value="ECO:0007669"/>
    <property type="project" value="TreeGrafter"/>
</dbReference>
<dbReference type="Pfam" id="PF01547">
    <property type="entry name" value="SBP_bac_1"/>
    <property type="match status" value="1"/>
</dbReference>
<accession>A0A6N8EUG6</accession>
<proteinExistence type="inferred from homology"/>
<dbReference type="InterPro" id="IPR006059">
    <property type="entry name" value="SBP"/>
</dbReference>
<dbReference type="CDD" id="cd13585">
    <property type="entry name" value="PBP2_TMBP_like"/>
    <property type="match status" value="1"/>
</dbReference>
<reference evidence="5 6" key="1">
    <citation type="submission" date="2019-11" db="EMBL/GenBank/DDBJ databases">
        <title>Draft genome sequences of five Paenibacillus species of dairy origin.</title>
        <authorList>
            <person name="Olajide A.M."/>
            <person name="Chen S."/>
            <person name="Lapointe G."/>
        </authorList>
    </citation>
    <scope>NUCLEOTIDE SEQUENCE [LARGE SCALE GENOMIC DNA]</scope>
    <source>
        <strain evidence="5 6">3CT49</strain>
    </source>
</reference>
<dbReference type="SUPFAM" id="SSF53850">
    <property type="entry name" value="Periplasmic binding protein-like II"/>
    <property type="match status" value="1"/>
</dbReference>
<dbReference type="PANTHER" id="PTHR30061:SF50">
    <property type="entry name" value="MALTOSE_MALTODEXTRIN-BINDING PERIPLASMIC PROTEIN"/>
    <property type="match status" value="1"/>
</dbReference>
<dbReference type="GO" id="GO:0055052">
    <property type="term" value="C:ATP-binding cassette (ABC) transporter complex, substrate-binding subunit-containing"/>
    <property type="evidence" value="ECO:0007669"/>
    <property type="project" value="TreeGrafter"/>
</dbReference>
<sequence length="438" mass="47667">MKRRLWITLASLILAGSLTLTGCGSNPGSSGNPGSSAGDNKKELVIWDWADPYKAEISGPMDKVIADYKAENPDVELKIEKITNDSLRTKLLAAVSADNLPDVAFLDGQWLAEFQATGMLADLSSYTNEWDGSSDFPEKVWDSVVFDGKVYGIPGDGDVRTLLYRKDLLEKTGLQPPKTWSDLVTAAKALMEAGKSEGIQYGFALNGGDSEHTSMRSLPWIWALGGDFVDDSGKPTLNSAPVVQTVQFMSDLVAKEKVAPPDSYMKTKKEVASSIISGQAAMAIVGSWEWRSDANFLGQSNLTNKLGSAAIPVPDGASADSPATAVGYGTWVVFDNSQNKDAAWKWIEKVTSPEHEIEIFKNGTGNMPMRLSAYQDEVFTSDPIFQSFVDIMPYARPRAKTDKYELISKAYREAVQQVIGGQLSPQEALDNAQKKIPQ</sequence>
<gene>
    <name evidence="5" type="ORF">GNQ08_07125</name>
</gene>
<name>A0A6N8EUG6_PAEMA</name>
<dbReference type="GO" id="GO:0042956">
    <property type="term" value="P:maltodextrin transmembrane transport"/>
    <property type="evidence" value="ECO:0007669"/>
    <property type="project" value="TreeGrafter"/>
</dbReference>
<dbReference type="AlphaFoldDB" id="A0A6N8EUG6"/>
<dbReference type="GO" id="GO:1901982">
    <property type="term" value="F:maltose binding"/>
    <property type="evidence" value="ECO:0007669"/>
    <property type="project" value="TreeGrafter"/>
</dbReference>
<evidence type="ECO:0000313" key="5">
    <source>
        <dbReference type="EMBL" id="MUG22192.1"/>
    </source>
</evidence>